<reference evidence="1 2" key="1">
    <citation type="journal article" date="2018" name="Evol. Lett.">
        <title>Horizontal gene cluster transfer increased hallucinogenic mushroom diversity.</title>
        <authorList>
            <person name="Reynolds H.T."/>
            <person name="Vijayakumar V."/>
            <person name="Gluck-Thaler E."/>
            <person name="Korotkin H.B."/>
            <person name="Matheny P.B."/>
            <person name="Slot J.C."/>
        </authorList>
    </citation>
    <scope>NUCLEOTIDE SEQUENCE [LARGE SCALE GENOMIC DNA]</scope>
    <source>
        <strain evidence="1 2">SRW20</strain>
    </source>
</reference>
<comment type="caution">
    <text evidence="1">The sequence shown here is derived from an EMBL/GenBank/DDBJ whole genome shotgun (WGS) entry which is preliminary data.</text>
</comment>
<dbReference type="SUPFAM" id="SSF52047">
    <property type="entry name" value="RNI-like"/>
    <property type="match status" value="1"/>
</dbReference>
<dbReference type="Proteomes" id="UP000284706">
    <property type="component" value="Unassembled WGS sequence"/>
</dbReference>
<evidence type="ECO:0008006" key="3">
    <source>
        <dbReference type="Google" id="ProtNLM"/>
    </source>
</evidence>
<protein>
    <recommendedName>
        <fullName evidence="3">F-box domain-containing protein</fullName>
    </recommendedName>
</protein>
<organism evidence="1 2">
    <name type="scientific">Gymnopilus dilepis</name>
    <dbReference type="NCBI Taxonomy" id="231916"/>
    <lineage>
        <taxon>Eukaryota</taxon>
        <taxon>Fungi</taxon>
        <taxon>Dikarya</taxon>
        <taxon>Basidiomycota</taxon>
        <taxon>Agaricomycotina</taxon>
        <taxon>Agaricomycetes</taxon>
        <taxon>Agaricomycetidae</taxon>
        <taxon>Agaricales</taxon>
        <taxon>Agaricineae</taxon>
        <taxon>Hymenogastraceae</taxon>
        <taxon>Gymnopilus</taxon>
    </lineage>
</organism>
<evidence type="ECO:0000313" key="2">
    <source>
        <dbReference type="Proteomes" id="UP000284706"/>
    </source>
</evidence>
<sequence length="376" mass="43936">MDIIVTRTDHEDGFGNKVQLIRKWIQRAQGRLLTISVQPPGESYCRHSPLSIFDLLAHHSTQWKDLYLHTTDDCIQILNNVTRRRIPCLETLHIERDRDSQRYGPPLDFLVDAPNLEILDYEEYDLPAASIRNPWPRLISLIAHGGFGYIEELRHSCPNLEHLRLWYHDVDLFSWPRSNFSRLKSLVLTKPGRIVRAFKAPVLESFARFDPSEYDFSFRDLRDFMDISGCDLRGFGIALRLNFEVESLQNLLYRTENVTSLYIGSYKASDYQSVVRRIPQMLDPRASGNDPRGILLPKLEVLQYYTIDPVRSMAMVDMIKNRWHGVEGLRGMGMAKLRRVRFTKWKEEVLAEQLKEEIEQGLIVTYDLSYDDDPFE</sequence>
<accession>A0A409WPG9</accession>
<dbReference type="Gene3D" id="3.80.10.10">
    <property type="entry name" value="Ribonuclease Inhibitor"/>
    <property type="match status" value="1"/>
</dbReference>
<dbReference type="EMBL" id="NHYE01004955">
    <property type="protein sequence ID" value="PPQ80381.1"/>
    <property type="molecule type" value="Genomic_DNA"/>
</dbReference>
<name>A0A409WPG9_9AGAR</name>
<evidence type="ECO:0000313" key="1">
    <source>
        <dbReference type="EMBL" id="PPQ80381.1"/>
    </source>
</evidence>
<dbReference type="STRING" id="231916.A0A409WPG9"/>
<proteinExistence type="predicted"/>
<dbReference type="InParanoid" id="A0A409WPG9"/>
<dbReference type="OrthoDB" id="10664349at2759"/>
<dbReference type="AlphaFoldDB" id="A0A409WPG9"/>
<dbReference type="InterPro" id="IPR032675">
    <property type="entry name" value="LRR_dom_sf"/>
</dbReference>
<keyword evidence="2" id="KW-1185">Reference proteome</keyword>
<gene>
    <name evidence="1" type="ORF">CVT26_008269</name>
</gene>